<dbReference type="STRING" id="42251.A0A2T6ZAQ1"/>
<keyword evidence="4" id="KW-1185">Reference proteome</keyword>
<organism evidence="3 4">
    <name type="scientific">Tuber borchii</name>
    <name type="common">White truffle</name>
    <dbReference type="NCBI Taxonomy" id="42251"/>
    <lineage>
        <taxon>Eukaryota</taxon>
        <taxon>Fungi</taxon>
        <taxon>Dikarya</taxon>
        <taxon>Ascomycota</taxon>
        <taxon>Pezizomycotina</taxon>
        <taxon>Pezizomycetes</taxon>
        <taxon>Pezizales</taxon>
        <taxon>Tuberaceae</taxon>
        <taxon>Tuber</taxon>
    </lineage>
</organism>
<feature type="compositionally biased region" description="Polar residues" evidence="2">
    <location>
        <begin position="179"/>
        <end position="189"/>
    </location>
</feature>
<feature type="region of interest" description="Disordered" evidence="2">
    <location>
        <begin position="167"/>
        <end position="314"/>
    </location>
</feature>
<feature type="compositionally biased region" description="Low complexity" evidence="2">
    <location>
        <begin position="23"/>
        <end position="33"/>
    </location>
</feature>
<protein>
    <submittedName>
        <fullName evidence="3">Uncharacterized protein</fullName>
    </submittedName>
</protein>
<feature type="compositionally biased region" description="Polar residues" evidence="2">
    <location>
        <begin position="1"/>
        <end position="10"/>
    </location>
</feature>
<dbReference type="Proteomes" id="UP000244722">
    <property type="component" value="Unassembled WGS sequence"/>
</dbReference>
<feature type="compositionally biased region" description="Low complexity" evidence="2">
    <location>
        <begin position="226"/>
        <end position="235"/>
    </location>
</feature>
<evidence type="ECO:0000313" key="4">
    <source>
        <dbReference type="Proteomes" id="UP000244722"/>
    </source>
</evidence>
<dbReference type="SUPFAM" id="SSF90257">
    <property type="entry name" value="Myosin rod fragments"/>
    <property type="match status" value="1"/>
</dbReference>
<feature type="region of interest" description="Disordered" evidence="2">
    <location>
        <begin position="1"/>
        <end position="42"/>
    </location>
</feature>
<name>A0A2T6ZAQ1_TUBBO</name>
<feature type="compositionally biased region" description="Polar residues" evidence="2">
    <location>
        <begin position="196"/>
        <end position="209"/>
    </location>
</feature>
<keyword evidence="1" id="KW-0175">Coiled coil</keyword>
<feature type="coiled-coil region" evidence="1">
    <location>
        <begin position="408"/>
        <end position="477"/>
    </location>
</feature>
<dbReference type="EMBL" id="NESQ01000508">
    <property type="protein sequence ID" value="PUU72553.1"/>
    <property type="molecule type" value="Genomic_DNA"/>
</dbReference>
<feature type="compositionally biased region" description="Basic and acidic residues" evidence="2">
    <location>
        <begin position="261"/>
        <end position="274"/>
    </location>
</feature>
<proteinExistence type="predicted"/>
<evidence type="ECO:0000313" key="3">
    <source>
        <dbReference type="EMBL" id="PUU72553.1"/>
    </source>
</evidence>
<evidence type="ECO:0000256" key="2">
    <source>
        <dbReference type="SAM" id="MobiDB-lite"/>
    </source>
</evidence>
<sequence>MPTTDSSTRTSLHRAQGSAEMVAASPPASSSSAQGTQNISHGLDYQQRLKWDEHHHGFRDGSRHEESACSTLASRIRSSHIDMLAVSGSTGGDEAPFFGKKDIEFTRDEMEILGVECSRNPPIAREALLKPLSDCLTAIQPAVEDDARNPITKSTFNQFSIGVLAQNKNSSESSRSESTYLDPSTTQRSAPPVANTRASGQLGASSDSRPSLGKAMTQESDHEASSIRLSRSSSPPLGPAECCQTSGEDQSLEKIGFPEDPSFRPEADAREGVKTDPATRSLNFDDDLYQVDTPNSVGEGNEDMNYECDPRQPSRASLSRMSQADAVYCKMLKLLQSRSVYFGLPGDQSENMSMSAVREGGAPEETLPPESKPEALQAKVTQLEAQVKVLSKLEQEHPLARQEQETLVFHTKEKAKGLSEELEALEAQVVEKETRIRRLTLEKDELSRRINDLEGRVDALEADKSSLERQVKETNSLKEISKTRPSEEEMHAQSIESEILGLCRQLIEENEHADVIETETLSLQKRITELEEASTVQEKSQDDLET</sequence>
<comment type="caution">
    <text evidence="3">The sequence shown here is derived from an EMBL/GenBank/DDBJ whole genome shotgun (WGS) entry which is preliminary data.</text>
</comment>
<dbReference type="AlphaFoldDB" id="A0A2T6ZAQ1"/>
<accession>A0A2T6ZAQ1</accession>
<dbReference type="Gene3D" id="1.10.287.1490">
    <property type="match status" value="1"/>
</dbReference>
<reference evidence="3 4" key="1">
    <citation type="submission" date="2017-04" db="EMBL/GenBank/DDBJ databases">
        <title>Draft genome sequence of Tuber borchii Vittad., a whitish edible truffle.</title>
        <authorList>
            <consortium name="DOE Joint Genome Institute"/>
            <person name="Murat C."/>
            <person name="Kuo A."/>
            <person name="Barry K.W."/>
            <person name="Clum A."/>
            <person name="Dockter R.B."/>
            <person name="Fauchery L."/>
            <person name="Iotti M."/>
            <person name="Kohler A."/>
            <person name="Labutti K."/>
            <person name="Lindquist E.A."/>
            <person name="Lipzen A."/>
            <person name="Ohm R.A."/>
            <person name="Wang M."/>
            <person name="Grigoriev I.V."/>
            <person name="Zambonelli A."/>
            <person name="Martin F.M."/>
        </authorList>
    </citation>
    <scope>NUCLEOTIDE SEQUENCE [LARGE SCALE GENOMIC DNA]</scope>
    <source>
        <strain evidence="3 4">Tbo3840</strain>
    </source>
</reference>
<evidence type="ECO:0000256" key="1">
    <source>
        <dbReference type="SAM" id="Coils"/>
    </source>
</evidence>
<gene>
    <name evidence="3" type="ORF">B9Z19DRAFT_1069679</name>
</gene>